<dbReference type="PANTHER" id="PTHR43312:SF1">
    <property type="entry name" value="NADP-DEPENDENT OXIDOREDUCTASE DOMAIN-CONTAINING PROTEIN"/>
    <property type="match status" value="1"/>
</dbReference>
<dbReference type="EMBL" id="JAGGLV010000025">
    <property type="protein sequence ID" value="MBP2115322.1"/>
    <property type="molecule type" value="Genomic_DNA"/>
</dbReference>
<reference evidence="2 3" key="1">
    <citation type="submission" date="2021-03" db="EMBL/GenBank/DDBJ databases">
        <title>Genomic Encyclopedia of Type Strains, Phase IV (KMG-IV): sequencing the most valuable type-strain genomes for metagenomic binning, comparative biology and taxonomic classification.</title>
        <authorList>
            <person name="Goeker M."/>
        </authorList>
    </citation>
    <scope>NUCLEOTIDE SEQUENCE [LARGE SCALE GENOMIC DNA]</scope>
    <source>
        <strain evidence="2 3">DSM 101953</strain>
    </source>
</reference>
<dbReference type="InterPro" id="IPR053135">
    <property type="entry name" value="AKR2_Oxidoreductase"/>
</dbReference>
<name>A0ABS4NZ49_9BACL</name>
<dbReference type="PANTHER" id="PTHR43312">
    <property type="entry name" value="D-THREO-ALDOSE 1-DEHYDROGENASE"/>
    <property type="match status" value="1"/>
</dbReference>
<dbReference type="InterPro" id="IPR020471">
    <property type="entry name" value="AKR"/>
</dbReference>
<accession>A0ABS4NZ49</accession>
<dbReference type="RefSeq" id="WP_209878311.1">
    <property type="nucleotide sequence ID" value="NZ_JAGGLV010000025.1"/>
</dbReference>
<dbReference type="Pfam" id="PF00248">
    <property type="entry name" value="Aldo_ket_red"/>
    <property type="match status" value="1"/>
</dbReference>
<dbReference type="InterPro" id="IPR036812">
    <property type="entry name" value="NAD(P)_OxRdtase_dom_sf"/>
</dbReference>
<dbReference type="Gene3D" id="3.20.20.100">
    <property type="entry name" value="NADP-dependent oxidoreductase domain"/>
    <property type="match status" value="1"/>
</dbReference>
<evidence type="ECO:0000313" key="2">
    <source>
        <dbReference type="EMBL" id="MBP2115322.1"/>
    </source>
</evidence>
<dbReference type="CDD" id="cd19086">
    <property type="entry name" value="AKR_AKR11C1"/>
    <property type="match status" value="1"/>
</dbReference>
<gene>
    <name evidence="2" type="ORF">J2Z70_005509</name>
</gene>
<dbReference type="InterPro" id="IPR023210">
    <property type="entry name" value="NADP_OxRdtase_dom"/>
</dbReference>
<dbReference type="PRINTS" id="PR00069">
    <property type="entry name" value="ALDKETRDTASE"/>
</dbReference>
<dbReference type="Proteomes" id="UP000773462">
    <property type="component" value="Unassembled WGS sequence"/>
</dbReference>
<feature type="domain" description="NADP-dependent oxidoreductase" evidence="1">
    <location>
        <begin position="16"/>
        <end position="290"/>
    </location>
</feature>
<sequence length="302" mass="33528">MKTNRLGQSDLHVSAMGLGCMSLGTEDAQATAIILEALDRGINFLDTADLYDEGRNEEIVGQAIRHRRADVILATKVGNRRIPGKEGWSWDASKAYIRSAVKESLRRLQTDYIDLYQLHGGTLEDDIDETIEAFEELKREGVIRHYGISSIRPNVIREYVQRSGIVSVMSQYSILDRRPEESILPLLDRAGISLIARGPLASGILTDHGRSKAQRAYLDYTEAELTELHDQLMSQTTLTRTLTQTALQYPLADPAVAAVIPGASSLEQLRQNIAAARSQPLSVLELEAVRDFSKAGRYTLHV</sequence>
<comment type="caution">
    <text evidence="2">The sequence shown here is derived from an EMBL/GenBank/DDBJ whole genome shotgun (WGS) entry which is preliminary data.</text>
</comment>
<evidence type="ECO:0000259" key="1">
    <source>
        <dbReference type="Pfam" id="PF00248"/>
    </source>
</evidence>
<organism evidence="2 3">
    <name type="scientific">Paenibacillus silagei</name>
    <dbReference type="NCBI Taxonomy" id="1670801"/>
    <lineage>
        <taxon>Bacteria</taxon>
        <taxon>Bacillati</taxon>
        <taxon>Bacillota</taxon>
        <taxon>Bacilli</taxon>
        <taxon>Bacillales</taxon>
        <taxon>Paenibacillaceae</taxon>
        <taxon>Paenibacillus</taxon>
    </lineage>
</organism>
<keyword evidence="3" id="KW-1185">Reference proteome</keyword>
<protein>
    <submittedName>
        <fullName evidence="2">Aryl-alcohol dehydrogenase-like predicted oxidoreductase</fullName>
    </submittedName>
</protein>
<dbReference type="SUPFAM" id="SSF51430">
    <property type="entry name" value="NAD(P)-linked oxidoreductase"/>
    <property type="match status" value="1"/>
</dbReference>
<proteinExistence type="predicted"/>
<evidence type="ECO:0000313" key="3">
    <source>
        <dbReference type="Proteomes" id="UP000773462"/>
    </source>
</evidence>